<dbReference type="AlphaFoldDB" id="A0AAD2DBX1"/>
<gene>
    <name evidence="1" type="ORF">ECRASSUSDP1_LOCUS28481</name>
</gene>
<dbReference type="EMBL" id="CAMPGE010029391">
    <property type="protein sequence ID" value="CAI2386856.1"/>
    <property type="molecule type" value="Genomic_DNA"/>
</dbReference>
<accession>A0AAD2DBX1</accession>
<evidence type="ECO:0000313" key="1">
    <source>
        <dbReference type="EMBL" id="CAI2386856.1"/>
    </source>
</evidence>
<organism evidence="1 2">
    <name type="scientific">Euplotes crassus</name>
    <dbReference type="NCBI Taxonomy" id="5936"/>
    <lineage>
        <taxon>Eukaryota</taxon>
        <taxon>Sar</taxon>
        <taxon>Alveolata</taxon>
        <taxon>Ciliophora</taxon>
        <taxon>Intramacronucleata</taxon>
        <taxon>Spirotrichea</taxon>
        <taxon>Hypotrichia</taxon>
        <taxon>Euplotida</taxon>
        <taxon>Euplotidae</taxon>
        <taxon>Moneuplotes</taxon>
    </lineage>
</organism>
<protein>
    <submittedName>
        <fullName evidence="1">Uncharacterized protein</fullName>
    </submittedName>
</protein>
<comment type="caution">
    <text evidence="1">The sequence shown here is derived from an EMBL/GenBank/DDBJ whole genome shotgun (WGS) entry which is preliminary data.</text>
</comment>
<proteinExistence type="predicted"/>
<reference evidence="1" key="1">
    <citation type="submission" date="2023-07" db="EMBL/GenBank/DDBJ databases">
        <authorList>
            <consortium name="AG Swart"/>
            <person name="Singh M."/>
            <person name="Singh A."/>
            <person name="Seah K."/>
            <person name="Emmerich C."/>
        </authorList>
    </citation>
    <scope>NUCLEOTIDE SEQUENCE</scope>
    <source>
        <strain evidence="1">DP1</strain>
    </source>
</reference>
<evidence type="ECO:0000313" key="2">
    <source>
        <dbReference type="Proteomes" id="UP001295684"/>
    </source>
</evidence>
<dbReference type="Proteomes" id="UP001295684">
    <property type="component" value="Unassembled WGS sequence"/>
</dbReference>
<keyword evidence="2" id="KW-1185">Reference proteome</keyword>
<sequence length="332" mass="37559">MKNTLRNYTEDSDAMLAKIAVRQKNNEQKNMCIPQFMLSLKDFKDQSESGTSPASTNSMKFKCQSSLVERRYIRKFTSEVSENFYSSDFLTPQKKSCKKSAKGNCAQTFPRNIRTKSIRDLNEDTPSDTAYDVNESYFECSKLKRCSIITSSSPSGMYFTHAKKARISCPKFRRNSNTLRGTSFMIDESSLSLKPTICNSSEKLSRDIMSMNRSLASFGKSYESPQFSHEILSDSESESVNKRIMCSLGVCKPVDQDFSSLMAKCMSRNSYPVSIKKADVEAVNDDINSLEVLLLKKYKAIEKLQSDLKLVEGENTELKSQLNCLLIDEMGN</sequence>
<name>A0AAD2DBX1_EUPCR</name>